<organism evidence="3">
    <name type="scientific">Lotharella globosa</name>
    <dbReference type="NCBI Taxonomy" id="91324"/>
    <lineage>
        <taxon>Eukaryota</taxon>
        <taxon>Sar</taxon>
        <taxon>Rhizaria</taxon>
        <taxon>Cercozoa</taxon>
        <taxon>Chlorarachniophyceae</taxon>
        <taxon>Lotharella</taxon>
    </lineage>
</organism>
<keyword evidence="1" id="KW-0732">Signal</keyword>
<evidence type="ECO:0000313" key="3">
    <source>
        <dbReference type="EMBL" id="CAE0670874.1"/>
    </source>
</evidence>
<evidence type="ECO:0000256" key="1">
    <source>
        <dbReference type="SAM" id="SignalP"/>
    </source>
</evidence>
<reference evidence="3" key="1">
    <citation type="submission" date="2021-01" db="EMBL/GenBank/DDBJ databases">
        <authorList>
            <person name="Corre E."/>
            <person name="Pelletier E."/>
            <person name="Niang G."/>
            <person name="Scheremetjew M."/>
            <person name="Finn R."/>
            <person name="Kale V."/>
            <person name="Holt S."/>
            <person name="Cochrane G."/>
            <person name="Meng A."/>
            <person name="Brown T."/>
            <person name="Cohen L."/>
        </authorList>
    </citation>
    <scope>NUCLEOTIDE SEQUENCE</scope>
    <source>
        <strain evidence="3">CCCM811</strain>
    </source>
</reference>
<protein>
    <recommendedName>
        <fullName evidence="2">TLDc domain-containing protein</fullName>
    </recommendedName>
</protein>
<proteinExistence type="predicted"/>
<sequence>MASRAHLLLLLQALPAPLLALTPASFRPTVRFQPQVAHTGGLGRHPSLSCPRQRRALRVRAEDEDPVTNFFTKIFGKNARNDPEPMGLKRATVEEFPDLWPPTQELGEVLADDPADVRVFRPLLKQTTLEFQPLLLAYDADRDGWSNKDFRRQMDGSYAAVLVGRTSSGTVFGAYNPAGWLGYGDFRECISAFLFTWVDGDTSKPAAKLPKVGGPSMAILDQSGKGPQWGPDGLRIDLDSRTAVSRLGSYYQRMPGGGATMFTKEEGNYADVTSVRIYVAKELSDAAKNYEPKFTQWG</sequence>
<dbReference type="EMBL" id="HBIV01031575">
    <property type="protein sequence ID" value="CAE0670874.1"/>
    <property type="molecule type" value="Transcribed_RNA"/>
</dbReference>
<dbReference type="InterPro" id="IPR006571">
    <property type="entry name" value="TLDc_dom"/>
</dbReference>
<name>A0A7S4DU33_9EUKA</name>
<evidence type="ECO:0000259" key="2">
    <source>
        <dbReference type="Pfam" id="PF07534"/>
    </source>
</evidence>
<accession>A0A7S4DU33</accession>
<gene>
    <name evidence="3" type="ORF">LGLO00237_LOCUS22514</name>
</gene>
<dbReference type="Pfam" id="PF07534">
    <property type="entry name" value="TLD"/>
    <property type="match status" value="1"/>
</dbReference>
<dbReference type="AlphaFoldDB" id="A0A7S4DU33"/>
<feature type="signal peptide" evidence="1">
    <location>
        <begin position="1"/>
        <end position="20"/>
    </location>
</feature>
<feature type="domain" description="TLDc" evidence="2">
    <location>
        <begin position="126"/>
        <end position="197"/>
    </location>
</feature>
<feature type="chain" id="PRO_5031052518" description="TLDc domain-containing protein" evidence="1">
    <location>
        <begin position="21"/>
        <end position="298"/>
    </location>
</feature>